<dbReference type="InterPro" id="IPR011050">
    <property type="entry name" value="Pectin_lyase_fold/virulence"/>
</dbReference>
<name>A0A849VIL1_9GAMM</name>
<evidence type="ECO:0000256" key="3">
    <source>
        <dbReference type="SAM" id="SignalP"/>
    </source>
</evidence>
<dbReference type="Proteomes" id="UP000586305">
    <property type="component" value="Unassembled WGS sequence"/>
</dbReference>
<keyword evidence="1 3" id="KW-0732">Signal</keyword>
<dbReference type="SMART" id="SM00560">
    <property type="entry name" value="LamGL"/>
    <property type="match status" value="1"/>
</dbReference>
<dbReference type="PROSITE" id="PS50025">
    <property type="entry name" value="LAM_G_DOMAIN"/>
    <property type="match status" value="1"/>
</dbReference>
<keyword evidence="6" id="KW-1185">Reference proteome</keyword>
<protein>
    <submittedName>
        <fullName evidence="5">LamG domain-containing protein</fullName>
    </submittedName>
</protein>
<comment type="caution">
    <text evidence="5">The sequence shown here is derived from an EMBL/GenBank/DDBJ whole genome shotgun (WGS) entry which is preliminary data.</text>
</comment>
<feature type="chain" id="PRO_5032724698" evidence="3">
    <location>
        <begin position="24"/>
        <end position="1113"/>
    </location>
</feature>
<dbReference type="AlphaFoldDB" id="A0A849VIL1"/>
<feature type="domain" description="Laminin G" evidence="4">
    <location>
        <begin position="941"/>
        <end position="1113"/>
    </location>
</feature>
<dbReference type="InterPro" id="IPR001791">
    <property type="entry name" value="Laminin_G"/>
</dbReference>
<gene>
    <name evidence="5" type="ORF">HG263_17425</name>
</gene>
<dbReference type="Gene3D" id="2.160.20.10">
    <property type="entry name" value="Single-stranded right-handed beta-helix, Pectin lyase-like"/>
    <property type="match status" value="1"/>
</dbReference>
<dbReference type="Gene3D" id="2.60.120.200">
    <property type="match status" value="1"/>
</dbReference>
<evidence type="ECO:0000256" key="1">
    <source>
        <dbReference type="ARBA" id="ARBA00022729"/>
    </source>
</evidence>
<dbReference type="InterPro" id="IPR013320">
    <property type="entry name" value="ConA-like_dom_sf"/>
</dbReference>
<feature type="signal peptide" evidence="3">
    <location>
        <begin position="1"/>
        <end position="23"/>
    </location>
</feature>
<dbReference type="Pfam" id="PF13385">
    <property type="entry name" value="Laminin_G_3"/>
    <property type="match status" value="1"/>
</dbReference>
<dbReference type="InterPro" id="IPR006558">
    <property type="entry name" value="LamG-like"/>
</dbReference>
<dbReference type="EMBL" id="JABBPG010000008">
    <property type="protein sequence ID" value="NOU52313.1"/>
    <property type="molecule type" value="Genomic_DNA"/>
</dbReference>
<organism evidence="5 6">
    <name type="scientific">Pseudoalteromonas caenipelagi</name>
    <dbReference type="NCBI Taxonomy" id="2726988"/>
    <lineage>
        <taxon>Bacteria</taxon>
        <taxon>Pseudomonadati</taxon>
        <taxon>Pseudomonadota</taxon>
        <taxon>Gammaproteobacteria</taxon>
        <taxon>Alteromonadales</taxon>
        <taxon>Pseudoalteromonadaceae</taxon>
        <taxon>Pseudoalteromonas</taxon>
    </lineage>
</organism>
<reference evidence="5 6" key="1">
    <citation type="submission" date="2020-04" db="EMBL/GenBank/DDBJ databases">
        <title>Pseudoalteromonas caenipelagi sp. nov., isolated from a tidal flat.</title>
        <authorList>
            <person name="Park S."/>
            <person name="Yoon J.-H."/>
        </authorList>
    </citation>
    <scope>NUCLEOTIDE SEQUENCE [LARGE SCALE GENOMIC DNA]</scope>
    <source>
        <strain evidence="5 6">JBTF-M23</strain>
    </source>
</reference>
<keyword evidence="2" id="KW-1015">Disulfide bond</keyword>
<evidence type="ECO:0000256" key="2">
    <source>
        <dbReference type="ARBA" id="ARBA00023157"/>
    </source>
</evidence>
<proteinExistence type="predicted"/>
<evidence type="ECO:0000259" key="4">
    <source>
        <dbReference type="PROSITE" id="PS50025"/>
    </source>
</evidence>
<sequence>MALSKPQLALLATSLVCLPLTSAAQMYRVTFSGYVSEVNDPHQLVTNTIKQGGAISGEYWYDDQMHDLSEHPNYTAQSNSAGIRYQATVDGLSLNMDKQNPSLRVVIEPEHAGSYLIMPDNIAANNQLCVRTSDLYMEFEANNNPVGSTLLEPTFEQWMSHTFYMRLFDQSVPGSEINNTRVEGVITALKTQSLCTASNTVTLSDNERVTVDGRLASVNGQGNEQLNPSELLTPGAVLCVKGAPSGASNELRIENVAGSADAPITLINTGGQVVFKNRDSSGYIDTAFEVLNSQHLRITGSGNQAYQYGFTVDGRVGTIRKGVSYYKRSSDIELDHFEVGYTSQSGVNLKTFSNCSDGSVPARYAEQNETPQFYDAYNEPLVLHDTPEQYQKEHMHDYNNDGVIDQLDASGRSEMVFYNASIHHNYIHHTGTEGMYIGSNGGYRLYKPTEHPDPFHLPGSGMGGNERRICQYYQAPDKQQQVAFGDYNEPMAGQLVGVKIYSNLVDRTGWDSINVKSSAVSCEIFDNHVTHFSTKNYHRDQIGAISLQTNTECDVYRNTLEGGDEGGYGLGIHAPNLGGVIANNVIKGAGKGGRDGKEAAIQVRFNTDDDHHKMYDEYDQHIPWQQIYAGKSHHVINNTIIDAVKESVDFRMLRETHSIANNLIIPADTPMDVEGDVVVVSNFNTSSTVLEGTTSLPYALASGTAAVNTGTDMPNDFGIDGTRLTKDLVNIIRPLQGAYDIGALEYVTLRVLANSGGRVVSNPNGIECPTTCGHAFAEDQLITLFAIADSDHDFMGWEGCDQIVDGRCEVTGHKIVTANFAPKFVRISTFANENGDITPNGPISVARTAQQVVTMVPAPLHKVVSLSVDGESVEPAQQYTFDNLTAHHVIEARFGFDQSYAHLVSLQLDETSGNVAVNSGTLTDVNGIVGGATWTADGYQQGALHFDGDDYVNLGSHELMDVNPAQHSFTATLWFRTTQSGALISKVKNSTSDVQFYLFAGSNGALYSRVGLEGNAYRTIRSDKNIIDDGQWHFAALVNDHTKNEFTLYLDGQKLGSKLSGLMPSNGMDILIGARRDGDNQSMSNHFDGDIDNVGFYKKALTNAEVQALFTGN</sequence>
<dbReference type="SUPFAM" id="SSF51126">
    <property type="entry name" value="Pectin lyase-like"/>
    <property type="match status" value="1"/>
</dbReference>
<dbReference type="CDD" id="cd00110">
    <property type="entry name" value="LamG"/>
    <property type="match status" value="1"/>
</dbReference>
<dbReference type="SUPFAM" id="SSF49899">
    <property type="entry name" value="Concanavalin A-like lectins/glucanases"/>
    <property type="match status" value="1"/>
</dbReference>
<dbReference type="InterPro" id="IPR012334">
    <property type="entry name" value="Pectin_lyas_fold"/>
</dbReference>
<evidence type="ECO:0000313" key="6">
    <source>
        <dbReference type="Proteomes" id="UP000586305"/>
    </source>
</evidence>
<dbReference type="RefSeq" id="WP_171627370.1">
    <property type="nucleotide sequence ID" value="NZ_JABBPG010000008.1"/>
</dbReference>
<accession>A0A849VIL1</accession>
<evidence type="ECO:0000313" key="5">
    <source>
        <dbReference type="EMBL" id="NOU52313.1"/>
    </source>
</evidence>